<protein>
    <submittedName>
        <fullName evidence="1">Uncharacterized protein</fullName>
    </submittedName>
</protein>
<sequence>MARPQVRLSGLITYLNAPPLGRARAAESARGGDYRFYADYYAALRQAVRRDRTTSRDGAAVVAAAMNATAKKRPRYTDLAAKWGSVSARWGMFAAAALPPRAVVRIGGLDVSISPTFAEESPLGETEIVMVRYAEAPLEDIVIDAVLRLMERAYPGTVAVFVDLSCSHVVTSRERKHLHRYDSWLESEAAGLAHLLATAA</sequence>
<dbReference type="AlphaFoldDB" id="A0A2A9F2B3"/>
<accession>A0A2A9F2B3</accession>
<proteinExistence type="predicted"/>
<evidence type="ECO:0000313" key="1">
    <source>
        <dbReference type="EMBL" id="PFG44956.1"/>
    </source>
</evidence>
<evidence type="ECO:0000313" key="2">
    <source>
        <dbReference type="Proteomes" id="UP000222106"/>
    </source>
</evidence>
<name>A0A2A9F2B3_9MICO</name>
<organism evidence="1 2">
    <name type="scientific">Georgenia soli</name>
    <dbReference type="NCBI Taxonomy" id="638953"/>
    <lineage>
        <taxon>Bacteria</taxon>
        <taxon>Bacillati</taxon>
        <taxon>Actinomycetota</taxon>
        <taxon>Actinomycetes</taxon>
        <taxon>Micrococcales</taxon>
        <taxon>Bogoriellaceae</taxon>
        <taxon>Georgenia</taxon>
    </lineage>
</organism>
<comment type="caution">
    <text evidence="1">The sequence shown here is derived from an EMBL/GenBank/DDBJ whole genome shotgun (WGS) entry which is preliminary data.</text>
</comment>
<dbReference type="OrthoDB" id="10005968at2"/>
<dbReference type="RefSeq" id="WP_098482167.1">
    <property type="nucleotide sequence ID" value="NZ_PDJI01000003.1"/>
</dbReference>
<dbReference type="EMBL" id="PDJI01000003">
    <property type="protein sequence ID" value="PFG44956.1"/>
    <property type="molecule type" value="Genomic_DNA"/>
</dbReference>
<keyword evidence="2" id="KW-1185">Reference proteome</keyword>
<reference evidence="1 2" key="1">
    <citation type="submission" date="2017-10" db="EMBL/GenBank/DDBJ databases">
        <title>Sequencing the genomes of 1000 actinobacteria strains.</title>
        <authorList>
            <person name="Klenk H.-P."/>
        </authorList>
    </citation>
    <scope>NUCLEOTIDE SEQUENCE [LARGE SCALE GENOMIC DNA]</scope>
    <source>
        <strain evidence="1 2">DSM 21838</strain>
    </source>
</reference>
<gene>
    <name evidence="1" type="ORF">ATJ97_0232</name>
</gene>
<dbReference type="Proteomes" id="UP000222106">
    <property type="component" value="Unassembled WGS sequence"/>
</dbReference>